<dbReference type="SUPFAM" id="SSF102114">
    <property type="entry name" value="Radical SAM enzymes"/>
    <property type="match status" value="1"/>
</dbReference>
<gene>
    <name evidence="9" type="ORF">Cfor_02044</name>
</gene>
<dbReference type="PROSITE" id="PS51918">
    <property type="entry name" value="RADICAL_SAM"/>
    <property type="match status" value="1"/>
</dbReference>
<dbReference type="GO" id="GO:0046872">
    <property type="term" value="F:metal ion binding"/>
    <property type="evidence" value="ECO:0007669"/>
    <property type="project" value="UniProtKB-KW"/>
</dbReference>
<accession>A0A6L2PI43</accession>
<comment type="cofactor">
    <cofactor evidence="1">
        <name>[4Fe-4S] cluster</name>
        <dbReference type="ChEBI" id="CHEBI:49883"/>
    </cofactor>
</comment>
<keyword evidence="4" id="KW-0479">Metal-binding</keyword>
<organism evidence="9 10">
    <name type="scientific">Coptotermes formosanus</name>
    <name type="common">Formosan subterranean termite</name>
    <dbReference type="NCBI Taxonomy" id="36987"/>
    <lineage>
        <taxon>Eukaryota</taxon>
        <taxon>Metazoa</taxon>
        <taxon>Ecdysozoa</taxon>
        <taxon>Arthropoda</taxon>
        <taxon>Hexapoda</taxon>
        <taxon>Insecta</taxon>
        <taxon>Pterygota</taxon>
        <taxon>Neoptera</taxon>
        <taxon>Polyneoptera</taxon>
        <taxon>Dictyoptera</taxon>
        <taxon>Blattodea</taxon>
        <taxon>Blattoidea</taxon>
        <taxon>Termitoidae</taxon>
        <taxon>Rhinotermitidae</taxon>
        <taxon>Coptotermes</taxon>
    </lineage>
</organism>
<name>A0A6L2PI43_COPFO</name>
<evidence type="ECO:0000256" key="5">
    <source>
        <dbReference type="ARBA" id="ARBA00023004"/>
    </source>
</evidence>
<protein>
    <recommendedName>
        <fullName evidence="8">Radical SAM core domain-containing protein</fullName>
    </recommendedName>
</protein>
<evidence type="ECO:0000256" key="1">
    <source>
        <dbReference type="ARBA" id="ARBA00001966"/>
    </source>
</evidence>
<evidence type="ECO:0000256" key="2">
    <source>
        <dbReference type="ARBA" id="ARBA00022485"/>
    </source>
</evidence>
<dbReference type="InterPro" id="IPR013785">
    <property type="entry name" value="Aldolase_TIM"/>
</dbReference>
<dbReference type="Gene3D" id="3.20.20.70">
    <property type="entry name" value="Aldolase class I"/>
    <property type="match status" value="1"/>
</dbReference>
<dbReference type="PANTHER" id="PTHR21339:SF0">
    <property type="entry name" value="S-ADENOSYLMETHIONINE-DEPENDENT NUCLEOTIDE DEHYDRATASE RSAD2"/>
    <property type="match status" value="1"/>
</dbReference>
<dbReference type="GO" id="GO:0051607">
    <property type="term" value="P:defense response to virus"/>
    <property type="evidence" value="ECO:0007669"/>
    <property type="project" value="UniProtKB-KW"/>
</dbReference>
<dbReference type="AlphaFoldDB" id="A0A6L2PI43"/>
<dbReference type="NCBIfam" id="NF038283">
    <property type="entry name" value="viperin_w_prok"/>
    <property type="match status" value="1"/>
</dbReference>
<sequence>MEKVNFSGGEPFLPHKGHYLGQLVHYCKEELQLPSVTIISNGSLITEAWFRKYGQYLDILAISCDSFNEETNKVIGRGQGNKNHVEKLMKIRSWCHQYKVAFKINTVVNTYNIDEDMTEWMLKLNPIRWKVFQCLLLEGENVGAEALRQADKFYVTEEQFEGFLQCHRHIPFLVAESNEKMQNSYLILDEYMRFLNCQDGAKKPSRSILDVGVRNALDNSGFDEGMFLTRGGIYKWSKASMNLDW</sequence>
<dbReference type="InParanoid" id="A0A6L2PI43"/>
<feature type="domain" description="Radical SAM core" evidence="8">
    <location>
        <begin position="1"/>
        <end position="173"/>
    </location>
</feature>
<dbReference type="InterPro" id="IPR007197">
    <property type="entry name" value="rSAM"/>
</dbReference>
<evidence type="ECO:0000256" key="3">
    <source>
        <dbReference type="ARBA" id="ARBA00022691"/>
    </source>
</evidence>
<keyword evidence="6" id="KW-0411">Iron-sulfur</keyword>
<dbReference type="OrthoDB" id="549750at2759"/>
<evidence type="ECO:0000256" key="6">
    <source>
        <dbReference type="ARBA" id="ARBA00023014"/>
    </source>
</evidence>
<keyword evidence="3" id="KW-0949">S-adenosyl-L-methionine</keyword>
<keyword evidence="2" id="KW-0004">4Fe-4S</keyword>
<dbReference type="InterPro" id="IPR051196">
    <property type="entry name" value="RSAD2/Viperin_antiviral"/>
</dbReference>
<keyword evidence="7" id="KW-0051">Antiviral defense</keyword>
<dbReference type="GO" id="GO:0003824">
    <property type="term" value="F:catalytic activity"/>
    <property type="evidence" value="ECO:0007669"/>
    <property type="project" value="InterPro"/>
</dbReference>
<dbReference type="InterPro" id="IPR058240">
    <property type="entry name" value="rSAM_sf"/>
</dbReference>
<dbReference type="CDD" id="cd01335">
    <property type="entry name" value="Radical_SAM"/>
    <property type="match status" value="1"/>
</dbReference>
<keyword evidence="5" id="KW-0408">Iron</keyword>
<dbReference type="GO" id="GO:0051539">
    <property type="term" value="F:4 iron, 4 sulfur cluster binding"/>
    <property type="evidence" value="ECO:0007669"/>
    <property type="project" value="UniProtKB-KW"/>
</dbReference>
<keyword evidence="10" id="KW-1185">Reference proteome</keyword>
<dbReference type="PANTHER" id="PTHR21339">
    <property type="entry name" value="RADICAL S-ADENOSYL METHIONINE DOMAIN-CONTAINING PROTEIN 2"/>
    <property type="match status" value="1"/>
</dbReference>
<evidence type="ECO:0000313" key="10">
    <source>
        <dbReference type="Proteomes" id="UP000502823"/>
    </source>
</evidence>
<evidence type="ECO:0000256" key="7">
    <source>
        <dbReference type="ARBA" id="ARBA00023118"/>
    </source>
</evidence>
<proteinExistence type="predicted"/>
<evidence type="ECO:0000313" key="9">
    <source>
        <dbReference type="EMBL" id="GFG32241.1"/>
    </source>
</evidence>
<dbReference type="EMBL" id="BLKM01000354">
    <property type="protein sequence ID" value="GFG32241.1"/>
    <property type="molecule type" value="Genomic_DNA"/>
</dbReference>
<reference evidence="10" key="1">
    <citation type="submission" date="2020-01" db="EMBL/GenBank/DDBJ databases">
        <title>Draft genome sequence of the Termite Coptotermes fromosanus.</title>
        <authorList>
            <person name="Itakura S."/>
            <person name="Yosikawa Y."/>
            <person name="Umezawa K."/>
        </authorList>
    </citation>
    <scope>NUCLEOTIDE SEQUENCE [LARGE SCALE GENOMIC DNA]</scope>
</reference>
<evidence type="ECO:0000256" key="4">
    <source>
        <dbReference type="ARBA" id="ARBA00022723"/>
    </source>
</evidence>
<dbReference type="Pfam" id="PF04055">
    <property type="entry name" value="Radical_SAM"/>
    <property type="match status" value="1"/>
</dbReference>
<evidence type="ECO:0000259" key="8">
    <source>
        <dbReference type="PROSITE" id="PS51918"/>
    </source>
</evidence>
<dbReference type="Proteomes" id="UP000502823">
    <property type="component" value="Unassembled WGS sequence"/>
</dbReference>
<comment type="caution">
    <text evidence="9">The sequence shown here is derived from an EMBL/GenBank/DDBJ whole genome shotgun (WGS) entry which is preliminary data.</text>
</comment>